<dbReference type="AlphaFoldDB" id="A0A2D3PNZ7"/>
<accession>A0A2D3PNZ7</accession>
<protein>
    <submittedName>
        <fullName evidence="1">Uncharacterized protein</fullName>
    </submittedName>
</protein>
<dbReference type="Gene3D" id="1.10.10.60">
    <property type="entry name" value="Homeodomain-like"/>
    <property type="match status" value="1"/>
</dbReference>
<reference evidence="1 2" key="1">
    <citation type="submission" date="2017-11" db="EMBL/GenBank/DDBJ databases">
        <title>Genome sequencing of Fusobacterium periodonticum KCOM 2555.</title>
        <authorList>
            <person name="Kook J.-K."/>
            <person name="Park S.-N."/>
            <person name="Lim Y.K."/>
        </authorList>
    </citation>
    <scope>NUCLEOTIDE SEQUENCE [LARGE SCALE GENOMIC DNA]</scope>
    <source>
        <strain evidence="1 2">KCOM 2555</strain>
    </source>
</reference>
<organism evidence="1 2">
    <name type="scientific">Fusobacterium pseudoperiodonticum</name>
    <dbReference type="NCBI Taxonomy" id="2663009"/>
    <lineage>
        <taxon>Bacteria</taxon>
        <taxon>Fusobacteriati</taxon>
        <taxon>Fusobacteriota</taxon>
        <taxon>Fusobacteriia</taxon>
        <taxon>Fusobacteriales</taxon>
        <taxon>Fusobacteriaceae</taxon>
        <taxon>Fusobacterium</taxon>
    </lineage>
</organism>
<name>A0A2D3PNZ7_9FUSO</name>
<dbReference type="EMBL" id="CP024704">
    <property type="protein sequence ID" value="ATV69425.1"/>
    <property type="molecule type" value="Genomic_DNA"/>
</dbReference>
<sequence>MDLELLKAKKLYAQGKTAKEIASALKKSLGTIYRWIKENKEEFEEARKLAGMTLDDVVDLLDETHKKILIEISKNPEQFKDPKTADALVKVASVVEKVTARSEKKKEQAKKEVEEERGVLIVDDIKEKKRTQDI</sequence>
<dbReference type="Pfam" id="PF13384">
    <property type="entry name" value="HTH_23"/>
    <property type="match status" value="1"/>
</dbReference>
<proteinExistence type="predicted"/>
<evidence type="ECO:0000313" key="1">
    <source>
        <dbReference type="EMBL" id="ATV69425.1"/>
    </source>
</evidence>
<gene>
    <name evidence="1" type="ORF">CTM98_01290</name>
</gene>
<evidence type="ECO:0000313" key="2">
    <source>
        <dbReference type="Proteomes" id="UP000230781"/>
    </source>
</evidence>
<dbReference type="Proteomes" id="UP000230781">
    <property type="component" value="Chromosome"/>
</dbReference>
<dbReference type="RefSeq" id="WP_100025790.1">
    <property type="nucleotide sequence ID" value="NZ_CAURXN010000028.1"/>
</dbReference>